<feature type="transmembrane region" description="Helical" evidence="2">
    <location>
        <begin position="77"/>
        <end position="98"/>
    </location>
</feature>
<keyword evidence="2" id="KW-1133">Transmembrane helix</keyword>
<reference evidence="3" key="2">
    <citation type="submission" date="2021-12" db="EMBL/GenBank/DDBJ databases">
        <title>Resequencing data analysis of finger millet.</title>
        <authorList>
            <person name="Hatakeyama M."/>
            <person name="Aluri S."/>
            <person name="Balachadran M.T."/>
            <person name="Sivarajan S.R."/>
            <person name="Poveda L."/>
            <person name="Shimizu-Inatsugi R."/>
            <person name="Schlapbach R."/>
            <person name="Sreeman S.M."/>
            <person name="Shimizu K.K."/>
        </authorList>
    </citation>
    <scope>NUCLEOTIDE SEQUENCE</scope>
</reference>
<proteinExistence type="predicted"/>
<dbReference type="AlphaFoldDB" id="A0AAV5ED19"/>
<gene>
    <name evidence="3" type="primary">gb07746</name>
    <name evidence="3" type="ORF">PR202_gb07746</name>
</gene>
<dbReference type="Proteomes" id="UP001054889">
    <property type="component" value="Unassembled WGS sequence"/>
</dbReference>
<protein>
    <submittedName>
        <fullName evidence="3">Uncharacterized protein</fullName>
    </submittedName>
</protein>
<name>A0AAV5ED19_ELECO</name>
<accession>A0AAV5ED19</accession>
<keyword evidence="2" id="KW-0812">Transmembrane</keyword>
<evidence type="ECO:0000256" key="2">
    <source>
        <dbReference type="SAM" id="Phobius"/>
    </source>
</evidence>
<evidence type="ECO:0000313" key="4">
    <source>
        <dbReference type="Proteomes" id="UP001054889"/>
    </source>
</evidence>
<dbReference type="EMBL" id="BQKI01000074">
    <property type="protein sequence ID" value="GJN20376.1"/>
    <property type="molecule type" value="Genomic_DNA"/>
</dbReference>
<comment type="caution">
    <text evidence="3">The sequence shown here is derived from an EMBL/GenBank/DDBJ whole genome shotgun (WGS) entry which is preliminary data.</text>
</comment>
<organism evidence="3 4">
    <name type="scientific">Eleusine coracana subsp. coracana</name>
    <dbReference type="NCBI Taxonomy" id="191504"/>
    <lineage>
        <taxon>Eukaryota</taxon>
        <taxon>Viridiplantae</taxon>
        <taxon>Streptophyta</taxon>
        <taxon>Embryophyta</taxon>
        <taxon>Tracheophyta</taxon>
        <taxon>Spermatophyta</taxon>
        <taxon>Magnoliopsida</taxon>
        <taxon>Liliopsida</taxon>
        <taxon>Poales</taxon>
        <taxon>Poaceae</taxon>
        <taxon>PACMAD clade</taxon>
        <taxon>Chloridoideae</taxon>
        <taxon>Cynodonteae</taxon>
        <taxon>Eleusininae</taxon>
        <taxon>Eleusine</taxon>
    </lineage>
</organism>
<keyword evidence="4" id="KW-1185">Reference proteome</keyword>
<evidence type="ECO:0000256" key="1">
    <source>
        <dbReference type="SAM" id="MobiDB-lite"/>
    </source>
</evidence>
<evidence type="ECO:0000313" key="3">
    <source>
        <dbReference type="EMBL" id="GJN20376.1"/>
    </source>
</evidence>
<reference evidence="3" key="1">
    <citation type="journal article" date="2018" name="DNA Res.">
        <title>Multiple hybrid de novo genome assembly of finger millet, an orphan allotetraploid crop.</title>
        <authorList>
            <person name="Hatakeyama M."/>
            <person name="Aluri S."/>
            <person name="Balachadran M.T."/>
            <person name="Sivarajan S.R."/>
            <person name="Patrignani A."/>
            <person name="Gruter S."/>
            <person name="Poveda L."/>
            <person name="Shimizu-Inatsugi R."/>
            <person name="Baeten J."/>
            <person name="Francoijs K.J."/>
            <person name="Nataraja K.N."/>
            <person name="Reddy Y.A.N."/>
            <person name="Phadnis S."/>
            <person name="Ravikumar R.L."/>
            <person name="Schlapbach R."/>
            <person name="Sreeman S.M."/>
            <person name="Shimizu K.K."/>
        </authorList>
    </citation>
    <scope>NUCLEOTIDE SEQUENCE</scope>
</reference>
<feature type="region of interest" description="Disordered" evidence="1">
    <location>
        <begin position="22"/>
        <end position="58"/>
    </location>
</feature>
<keyword evidence="2" id="KW-0472">Membrane</keyword>
<sequence>MEAAAAPGTAASHALLPLLASPPRFLHLPPRPSGGRHGRSGDGGGLQLRQRQESGDRTRRAATCCCYMSGGGMAGDLVGGGPLVAAAVLLAALQVLWLRWCCDSLEVTC</sequence>